<gene>
    <name evidence="1" type="ORF">Golax_013559</name>
</gene>
<dbReference type="Proteomes" id="UP000593574">
    <property type="component" value="Unassembled WGS sequence"/>
</dbReference>
<evidence type="ECO:0000313" key="2">
    <source>
        <dbReference type="Proteomes" id="UP000593574"/>
    </source>
</evidence>
<organism evidence="1 2">
    <name type="scientific">Gossypium laxum</name>
    <dbReference type="NCBI Taxonomy" id="34288"/>
    <lineage>
        <taxon>Eukaryota</taxon>
        <taxon>Viridiplantae</taxon>
        <taxon>Streptophyta</taxon>
        <taxon>Embryophyta</taxon>
        <taxon>Tracheophyta</taxon>
        <taxon>Spermatophyta</taxon>
        <taxon>Magnoliopsida</taxon>
        <taxon>eudicotyledons</taxon>
        <taxon>Gunneridae</taxon>
        <taxon>Pentapetalae</taxon>
        <taxon>rosids</taxon>
        <taxon>malvids</taxon>
        <taxon>Malvales</taxon>
        <taxon>Malvaceae</taxon>
        <taxon>Malvoideae</taxon>
        <taxon>Gossypium</taxon>
    </lineage>
</organism>
<dbReference type="AlphaFoldDB" id="A0A7J8ZSB3"/>
<proteinExistence type="predicted"/>
<evidence type="ECO:0000313" key="1">
    <source>
        <dbReference type="EMBL" id="MBA0714595.1"/>
    </source>
</evidence>
<comment type="caution">
    <text evidence="1">The sequence shown here is derived from an EMBL/GenBank/DDBJ whole genome shotgun (WGS) entry which is preliminary data.</text>
</comment>
<evidence type="ECO:0008006" key="3">
    <source>
        <dbReference type="Google" id="ProtNLM"/>
    </source>
</evidence>
<sequence>MSLIGCQPKWCGGLGMRQLRDHNISFLLKLGYKVVSSDEALWKSLLKVWTLLQENLIRSVDNGNKIRCWKDSWIPSMGPLIQFILANVNINSNCLFNDLITEEGTWNLNLLQTILKQRLLTNAKRVRRGLVVDPYCPICGHELEDVMHVIRDCTTAKEGTCLVFDAKLWGILDGLKLAQQRGHEKKNTQQWILRHIFRKHNQSVDCITKLAFTNTADLHLFETPPKKALDFLVADKER</sequence>
<accession>A0A7J8ZSB3</accession>
<feature type="non-terminal residue" evidence="1">
    <location>
        <position position="1"/>
    </location>
</feature>
<dbReference type="EMBL" id="JABEZV010000007">
    <property type="protein sequence ID" value="MBA0714595.1"/>
    <property type="molecule type" value="Genomic_DNA"/>
</dbReference>
<protein>
    <recommendedName>
        <fullName evidence="3">Reverse transcriptase zinc-binding domain-containing protein</fullName>
    </recommendedName>
</protein>
<name>A0A7J8ZSB3_9ROSI</name>
<keyword evidence="2" id="KW-1185">Reference proteome</keyword>
<reference evidence="1 2" key="1">
    <citation type="journal article" date="2019" name="Genome Biol. Evol.">
        <title>Insights into the evolution of the New World diploid cottons (Gossypium, subgenus Houzingenia) based on genome sequencing.</title>
        <authorList>
            <person name="Grover C.E."/>
            <person name="Arick M.A. 2nd"/>
            <person name="Thrash A."/>
            <person name="Conover J.L."/>
            <person name="Sanders W.S."/>
            <person name="Peterson D.G."/>
            <person name="Frelichowski J.E."/>
            <person name="Scheffler J.A."/>
            <person name="Scheffler B.E."/>
            <person name="Wendel J.F."/>
        </authorList>
    </citation>
    <scope>NUCLEOTIDE SEQUENCE [LARGE SCALE GENOMIC DNA]</scope>
    <source>
        <strain evidence="1">4</strain>
        <tissue evidence="1">Leaf</tissue>
    </source>
</reference>